<dbReference type="AlphaFoldDB" id="A0A2C9CQE8"/>
<name>A0A2C9CQE8_9RHOB</name>
<dbReference type="InterPro" id="IPR036873">
    <property type="entry name" value="Rhodanese-like_dom_sf"/>
</dbReference>
<dbReference type="SMART" id="SM00450">
    <property type="entry name" value="RHOD"/>
    <property type="match status" value="1"/>
</dbReference>
<evidence type="ECO:0000313" key="3">
    <source>
        <dbReference type="Proteomes" id="UP000220034"/>
    </source>
</evidence>
<organism evidence="2 3">
    <name type="scientific">Pontivivens marinum</name>
    <dbReference type="NCBI Taxonomy" id="1690039"/>
    <lineage>
        <taxon>Bacteria</taxon>
        <taxon>Pseudomonadati</taxon>
        <taxon>Pseudomonadota</taxon>
        <taxon>Alphaproteobacteria</taxon>
        <taxon>Rhodobacterales</taxon>
        <taxon>Paracoccaceae</taxon>
        <taxon>Pontivivens</taxon>
    </lineage>
</organism>
<gene>
    <name evidence="2" type="ORF">SAMN06273572_10281</name>
</gene>
<dbReference type="InterPro" id="IPR001763">
    <property type="entry name" value="Rhodanese-like_dom"/>
</dbReference>
<keyword evidence="2" id="KW-0808">Transferase</keyword>
<dbReference type="OrthoDB" id="9784302at2"/>
<protein>
    <submittedName>
        <fullName evidence="2">Rhodanese-related sulfurtransferase</fullName>
    </submittedName>
</protein>
<evidence type="ECO:0000313" key="2">
    <source>
        <dbReference type="EMBL" id="SOH93405.1"/>
    </source>
</evidence>
<dbReference type="PROSITE" id="PS50206">
    <property type="entry name" value="RHODANESE_3"/>
    <property type="match status" value="1"/>
</dbReference>
<dbReference type="Proteomes" id="UP000220034">
    <property type="component" value="Unassembled WGS sequence"/>
</dbReference>
<dbReference type="Gene3D" id="3.40.250.10">
    <property type="entry name" value="Rhodanese-like domain"/>
    <property type="match status" value="1"/>
</dbReference>
<dbReference type="GO" id="GO:0016740">
    <property type="term" value="F:transferase activity"/>
    <property type="evidence" value="ECO:0007669"/>
    <property type="project" value="UniProtKB-KW"/>
</dbReference>
<reference evidence="3" key="1">
    <citation type="submission" date="2017-09" db="EMBL/GenBank/DDBJ databases">
        <authorList>
            <person name="Varghese N."/>
            <person name="Submissions S."/>
        </authorList>
    </citation>
    <scope>NUCLEOTIDE SEQUENCE [LARGE SCALE GENOMIC DNA]</scope>
    <source>
        <strain evidence="3">C7</strain>
    </source>
</reference>
<dbReference type="Pfam" id="PF00581">
    <property type="entry name" value="Rhodanese"/>
    <property type="match status" value="1"/>
</dbReference>
<dbReference type="EMBL" id="OCTN01000002">
    <property type="protein sequence ID" value="SOH93405.1"/>
    <property type="molecule type" value="Genomic_DNA"/>
</dbReference>
<feature type="domain" description="Rhodanese" evidence="1">
    <location>
        <begin position="20"/>
        <end position="108"/>
    </location>
</feature>
<dbReference type="SUPFAM" id="SSF52821">
    <property type="entry name" value="Rhodanese/Cell cycle control phosphatase"/>
    <property type="match status" value="1"/>
</dbReference>
<accession>A0A2C9CQE8</accession>
<evidence type="ECO:0000259" key="1">
    <source>
        <dbReference type="PROSITE" id="PS50206"/>
    </source>
</evidence>
<keyword evidence="3" id="KW-1185">Reference proteome</keyword>
<proteinExistence type="predicted"/>
<sequence>MTNYQLPNISAEDAIAALNTSQPPVLIDVRKEQARGAIGVQGAIWINPMTLDHQQASAMPRGSTLIYCVHGHEVSQFACALARIHGVDAKYVIGGFAALAATGARMEDFA</sequence>
<dbReference type="RefSeq" id="WP_097928991.1">
    <property type="nucleotide sequence ID" value="NZ_OCTN01000002.1"/>
</dbReference>